<dbReference type="CDD" id="cd01949">
    <property type="entry name" value="GGDEF"/>
    <property type="match status" value="1"/>
</dbReference>
<dbReference type="Proteomes" id="UP000015350">
    <property type="component" value="Unassembled WGS sequence"/>
</dbReference>
<dbReference type="PROSITE" id="PS50113">
    <property type="entry name" value="PAC"/>
    <property type="match status" value="1"/>
</dbReference>
<evidence type="ECO:0000259" key="3">
    <source>
        <dbReference type="PROSITE" id="PS50887"/>
    </source>
</evidence>
<feature type="domain" description="GGDEF" evidence="3">
    <location>
        <begin position="515"/>
        <end position="578"/>
    </location>
</feature>
<dbReference type="InterPro" id="IPR001610">
    <property type="entry name" value="PAC"/>
</dbReference>
<evidence type="ECO:0000313" key="4">
    <source>
        <dbReference type="EMBL" id="EPY00185.1"/>
    </source>
</evidence>
<dbReference type="CDD" id="cd12915">
    <property type="entry name" value="PDC2_DGC_like"/>
    <property type="match status" value="1"/>
</dbReference>
<dbReference type="SMART" id="SM00086">
    <property type="entry name" value="PAC"/>
    <property type="match status" value="1"/>
</dbReference>
<dbReference type="InterPro" id="IPR000014">
    <property type="entry name" value="PAS"/>
</dbReference>
<evidence type="ECO:0000256" key="1">
    <source>
        <dbReference type="SAM" id="Phobius"/>
    </source>
</evidence>
<feature type="transmembrane region" description="Helical" evidence="1">
    <location>
        <begin position="23"/>
        <end position="46"/>
    </location>
</feature>
<keyword evidence="1" id="KW-1133">Transmembrane helix</keyword>
<dbReference type="NCBIfam" id="TIGR00229">
    <property type="entry name" value="sensory_box"/>
    <property type="match status" value="1"/>
</dbReference>
<dbReference type="EMBL" id="AQPH01000138">
    <property type="protein sequence ID" value="EPY00185.1"/>
    <property type="molecule type" value="Genomic_DNA"/>
</dbReference>
<dbReference type="InterPro" id="IPR029787">
    <property type="entry name" value="Nucleotide_cyclase"/>
</dbReference>
<dbReference type="Gene3D" id="3.30.70.270">
    <property type="match status" value="1"/>
</dbReference>
<dbReference type="NCBIfam" id="TIGR00254">
    <property type="entry name" value="GGDEF"/>
    <property type="match status" value="1"/>
</dbReference>
<protein>
    <submittedName>
        <fullName evidence="4">Diguanylate cyclase/phosphodiesterase</fullName>
    </submittedName>
</protein>
<accession>S9TNM5</accession>
<evidence type="ECO:0000259" key="2">
    <source>
        <dbReference type="PROSITE" id="PS50113"/>
    </source>
</evidence>
<dbReference type="CDD" id="cd12914">
    <property type="entry name" value="PDC1_DGC_like"/>
    <property type="match status" value="1"/>
</dbReference>
<keyword evidence="1" id="KW-0472">Membrane</keyword>
<keyword evidence="1" id="KW-0812">Transmembrane</keyword>
<dbReference type="InterPro" id="IPR052163">
    <property type="entry name" value="DGC-Regulatory_Protein"/>
</dbReference>
<evidence type="ECO:0000313" key="5">
    <source>
        <dbReference type="Proteomes" id="UP000015350"/>
    </source>
</evidence>
<feature type="non-terminal residue" evidence="4">
    <location>
        <position position="578"/>
    </location>
</feature>
<proteinExistence type="predicted"/>
<dbReference type="SMART" id="SM00267">
    <property type="entry name" value="GGDEF"/>
    <property type="match status" value="1"/>
</dbReference>
<dbReference type="CDD" id="cd00130">
    <property type="entry name" value="PAS"/>
    <property type="match status" value="1"/>
</dbReference>
<comment type="caution">
    <text evidence="4">The sequence shown here is derived from an EMBL/GenBank/DDBJ whole genome shotgun (WGS) entry which is preliminary data.</text>
</comment>
<sequence>MGDFAGLGTMARVLPSAAGGNRLAVLLILSAILVNGLALSGVFFALSEVKQRDIARQEMHGMAQVQAIRQNIDNTITKIDIALKLISDSLESDFRSGVEKKETIVGVMDKIRYLITESEDVSVTDNDGAVIYHMGHETPFYFNVRDREYFRDMMVGGKNTMYVSRPVRSRLSGHDILIFARAYRDRTGQFGGIIVIPVRLSYFSQQMSVFPLKGGEGLSLRGGDLSVIVRVPVGADQTSGEMDTPPGLKERIAANSSTGTVHAPTPSEGLDRVYAFARLSSSPIYVINSASEADYLEEWRHLRTVALGMALLFLVSTNFAAYMIFHYWRKERDNAAQLRESNGNLRDAITNLRELHESILAASEVGGLGTYALGLVDDHWVRSPEQEAIFGIDRDYPTTGEMWRSLIHDEDREKLRTYFDETVRTHLLPFDMEYRITRPSDGAIRWIHTIGKLELNAAGLPVRLIGAVKDVTDQKESQERMAYLAFHDSLTGLPNRTLLVDRIHHALLQAKRHGDQLAVCYLDLDGFKPINDQWGHDFGDRILVEVAERLQGATRPGDTVARMGGDEFVVLLCRIGEE</sequence>
<feature type="domain" description="PAC" evidence="2">
    <location>
        <begin position="430"/>
        <end position="483"/>
    </location>
</feature>
<dbReference type="InterPro" id="IPR000160">
    <property type="entry name" value="GGDEF_dom"/>
</dbReference>
<dbReference type="SUPFAM" id="SSF55785">
    <property type="entry name" value="PYP-like sensor domain (PAS domain)"/>
    <property type="match status" value="1"/>
</dbReference>
<gene>
    <name evidence="4" type="ORF">K678_17391</name>
</gene>
<reference evidence="4 5" key="1">
    <citation type="submission" date="2013-04" db="EMBL/GenBank/DDBJ databases">
        <authorList>
            <person name="Kuznetsov B."/>
            <person name="Ivanovsky R."/>
        </authorList>
    </citation>
    <scope>NUCLEOTIDE SEQUENCE [LARGE SCALE GENOMIC DNA]</scope>
    <source>
        <strain evidence="4 5">MGU-K5</strain>
    </source>
</reference>
<organism evidence="4 5">
    <name type="scientific">Magnetospirillum fulvum MGU-K5</name>
    <dbReference type="NCBI Taxonomy" id="1316936"/>
    <lineage>
        <taxon>Bacteria</taxon>
        <taxon>Pseudomonadati</taxon>
        <taxon>Pseudomonadota</taxon>
        <taxon>Alphaproteobacteria</taxon>
        <taxon>Rhodospirillales</taxon>
        <taxon>Rhodospirillaceae</taxon>
        <taxon>Magnetospirillum</taxon>
    </lineage>
</organism>
<dbReference type="Gene3D" id="2.10.70.100">
    <property type="match status" value="1"/>
</dbReference>
<dbReference type="STRING" id="1316936.K678_17391"/>
<feature type="transmembrane region" description="Helical" evidence="1">
    <location>
        <begin position="305"/>
        <end position="328"/>
    </location>
</feature>
<dbReference type="PROSITE" id="PS50887">
    <property type="entry name" value="GGDEF"/>
    <property type="match status" value="1"/>
</dbReference>
<dbReference type="Gene3D" id="3.30.450.20">
    <property type="entry name" value="PAS domain"/>
    <property type="match status" value="3"/>
</dbReference>
<dbReference type="eggNOG" id="COG2199">
    <property type="taxonomic scope" value="Bacteria"/>
</dbReference>
<name>S9TNM5_MAGFU</name>
<dbReference type="InterPro" id="IPR035965">
    <property type="entry name" value="PAS-like_dom_sf"/>
</dbReference>
<dbReference type="InterPro" id="IPR000700">
    <property type="entry name" value="PAS-assoc_C"/>
</dbReference>
<dbReference type="InterPro" id="IPR013655">
    <property type="entry name" value="PAS_fold_3"/>
</dbReference>
<dbReference type="AlphaFoldDB" id="S9TNM5"/>
<dbReference type="PANTHER" id="PTHR46663:SF2">
    <property type="entry name" value="GGDEF DOMAIN-CONTAINING PROTEIN"/>
    <property type="match status" value="1"/>
</dbReference>
<dbReference type="Pfam" id="PF00990">
    <property type="entry name" value="GGDEF"/>
    <property type="match status" value="1"/>
</dbReference>
<dbReference type="PANTHER" id="PTHR46663">
    <property type="entry name" value="DIGUANYLATE CYCLASE DGCT-RELATED"/>
    <property type="match status" value="1"/>
</dbReference>
<dbReference type="InterPro" id="IPR043128">
    <property type="entry name" value="Rev_trsase/Diguanyl_cyclase"/>
</dbReference>
<dbReference type="SUPFAM" id="SSF55073">
    <property type="entry name" value="Nucleotide cyclase"/>
    <property type="match status" value="1"/>
</dbReference>
<dbReference type="Pfam" id="PF08447">
    <property type="entry name" value="PAS_3"/>
    <property type="match status" value="1"/>
</dbReference>